<comment type="function">
    <text evidence="8 10 11">Involved in peptidoglycan biosynthesis. Transports lipid-linked peptidoglycan precursors from the inner to the outer leaflet of the cytoplasmic membrane.</text>
</comment>
<dbReference type="InterPro" id="IPR051050">
    <property type="entry name" value="Lipid_II_flippase_MurJ/MviN"/>
</dbReference>
<keyword evidence="10 11" id="KW-0813">Transport</keyword>
<dbReference type="AlphaFoldDB" id="A0A378Q185"/>
<feature type="transmembrane region" description="Helical" evidence="10">
    <location>
        <begin position="380"/>
        <end position="399"/>
    </location>
</feature>
<dbReference type="Pfam" id="PF03023">
    <property type="entry name" value="MurJ"/>
    <property type="match status" value="1"/>
</dbReference>
<dbReference type="GO" id="GO:0009252">
    <property type="term" value="P:peptidoglycan biosynthetic process"/>
    <property type="evidence" value="ECO:0007669"/>
    <property type="project" value="UniProtKB-UniRule"/>
</dbReference>
<feature type="transmembrane region" description="Helical" evidence="10">
    <location>
        <begin position="411"/>
        <end position="431"/>
    </location>
</feature>
<dbReference type="GO" id="GO:0005886">
    <property type="term" value="C:plasma membrane"/>
    <property type="evidence" value="ECO:0007669"/>
    <property type="project" value="UniProtKB-SubCell"/>
</dbReference>
<dbReference type="GO" id="GO:0008360">
    <property type="term" value="P:regulation of cell shape"/>
    <property type="evidence" value="ECO:0007669"/>
    <property type="project" value="UniProtKB-UniRule"/>
</dbReference>
<feature type="transmembrane region" description="Helical" evidence="10">
    <location>
        <begin position="207"/>
        <end position="233"/>
    </location>
</feature>
<name>A0A378Q185_9GAMM</name>
<dbReference type="PIRSF" id="PIRSF002869">
    <property type="entry name" value="MviN"/>
    <property type="match status" value="1"/>
</dbReference>
<keyword evidence="3 10" id="KW-0812">Transmembrane</keyword>
<dbReference type="GO" id="GO:0034204">
    <property type="term" value="P:lipid translocation"/>
    <property type="evidence" value="ECO:0007669"/>
    <property type="project" value="TreeGrafter"/>
</dbReference>
<evidence type="ECO:0000256" key="1">
    <source>
        <dbReference type="ARBA" id="ARBA00004651"/>
    </source>
</evidence>
<keyword evidence="4 10" id="KW-0133">Cell shape</keyword>
<feature type="transmembrane region" description="Helical" evidence="10">
    <location>
        <begin position="21"/>
        <end position="39"/>
    </location>
</feature>
<evidence type="ECO:0000256" key="10">
    <source>
        <dbReference type="HAMAP-Rule" id="MF_02078"/>
    </source>
</evidence>
<dbReference type="CDD" id="cd13123">
    <property type="entry name" value="MATE_MurJ_like"/>
    <property type="match status" value="1"/>
</dbReference>
<keyword evidence="10 11" id="KW-0961">Cell wall biogenesis/degradation</keyword>
<dbReference type="GO" id="GO:0071555">
    <property type="term" value="P:cell wall organization"/>
    <property type="evidence" value="ECO:0007669"/>
    <property type="project" value="UniProtKB-UniRule"/>
</dbReference>
<dbReference type="Proteomes" id="UP000255193">
    <property type="component" value="Unassembled WGS sequence"/>
</dbReference>
<organism evidence="12 13">
    <name type="scientific">Faucicola atlantae</name>
    <dbReference type="NCBI Taxonomy" id="34059"/>
    <lineage>
        <taxon>Bacteria</taxon>
        <taxon>Pseudomonadati</taxon>
        <taxon>Pseudomonadota</taxon>
        <taxon>Gammaproteobacteria</taxon>
        <taxon>Moraxellales</taxon>
        <taxon>Moraxellaceae</taxon>
        <taxon>Faucicola</taxon>
    </lineage>
</organism>
<feature type="transmembrane region" description="Helical" evidence="10">
    <location>
        <begin position="296"/>
        <end position="315"/>
    </location>
</feature>
<dbReference type="GO" id="GO:0015648">
    <property type="term" value="F:lipid-linked peptidoglycan transporter activity"/>
    <property type="evidence" value="ECO:0007669"/>
    <property type="project" value="UniProtKB-UniRule"/>
</dbReference>
<dbReference type="InterPro" id="IPR004268">
    <property type="entry name" value="MurJ"/>
</dbReference>
<feature type="transmembrane region" description="Helical" evidence="10">
    <location>
        <begin position="437"/>
        <end position="456"/>
    </location>
</feature>
<evidence type="ECO:0000256" key="4">
    <source>
        <dbReference type="ARBA" id="ARBA00022960"/>
    </source>
</evidence>
<keyword evidence="7 10" id="KW-0472">Membrane</keyword>
<comment type="similarity">
    <text evidence="9 10 11">Belongs to the MurJ/MviN family.</text>
</comment>
<keyword evidence="5 10" id="KW-0573">Peptidoglycan synthesis</keyword>
<accession>A0A378Q185</accession>
<evidence type="ECO:0000313" key="12">
    <source>
        <dbReference type="EMBL" id="STY94613.1"/>
    </source>
</evidence>
<keyword evidence="6 10" id="KW-1133">Transmembrane helix</keyword>
<comment type="pathway">
    <text evidence="10">Cell wall biogenesis; peptidoglycan biosynthesis.</text>
</comment>
<reference evidence="12 13" key="1">
    <citation type="submission" date="2018-06" db="EMBL/GenBank/DDBJ databases">
        <authorList>
            <consortium name="Pathogen Informatics"/>
            <person name="Doyle S."/>
        </authorList>
    </citation>
    <scope>NUCLEOTIDE SEQUENCE [LARGE SCALE GENOMIC DNA]</scope>
    <source>
        <strain evidence="12 13">NCTC11091</strain>
    </source>
</reference>
<feature type="transmembrane region" description="Helical" evidence="10">
    <location>
        <begin position="152"/>
        <end position="173"/>
    </location>
</feature>
<proteinExistence type="inferred from homology"/>
<feature type="transmembrane region" description="Helical" evidence="10">
    <location>
        <begin position="503"/>
        <end position="532"/>
    </location>
</feature>
<evidence type="ECO:0000256" key="3">
    <source>
        <dbReference type="ARBA" id="ARBA00022692"/>
    </source>
</evidence>
<evidence type="ECO:0000256" key="2">
    <source>
        <dbReference type="ARBA" id="ARBA00022475"/>
    </source>
</evidence>
<dbReference type="PANTHER" id="PTHR47019">
    <property type="entry name" value="LIPID II FLIPPASE MURJ"/>
    <property type="match status" value="1"/>
</dbReference>
<feature type="transmembrane region" description="Helical" evidence="10">
    <location>
        <begin position="45"/>
        <end position="63"/>
    </location>
</feature>
<dbReference type="NCBIfam" id="TIGR01695">
    <property type="entry name" value="murJ_mviN"/>
    <property type="match status" value="1"/>
</dbReference>
<dbReference type="PANTHER" id="PTHR47019:SF1">
    <property type="entry name" value="LIPID II FLIPPASE MURJ"/>
    <property type="match status" value="1"/>
</dbReference>
<gene>
    <name evidence="10 12" type="primary">murJ</name>
    <name evidence="12" type="ORF">NCTC11091_00382</name>
</gene>
<evidence type="ECO:0000256" key="7">
    <source>
        <dbReference type="ARBA" id="ARBA00023136"/>
    </source>
</evidence>
<dbReference type="RefSeq" id="WP_373279753.1">
    <property type="nucleotide sequence ID" value="NZ_MXAO01000104.1"/>
</dbReference>
<dbReference type="PROSITE" id="PS00099">
    <property type="entry name" value="THIOLASE_3"/>
    <property type="match status" value="1"/>
</dbReference>
<evidence type="ECO:0000256" key="9">
    <source>
        <dbReference type="ARBA" id="ARBA00061532"/>
    </source>
</evidence>
<feature type="transmembrane region" description="Helical" evidence="10">
    <location>
        <begin position="254"/>
        <end position="276"/>
    </location>
</feature>
<feature type="transmembrane region" description="Helical" evidence="10">
    <location>
        <begin position="112"/>
        <end position="132"/>
    </location>
</feature>
<feature type="transmembrane region" description="Helical" evidence="10">
    <location>
        <begin position="336"/>
        <end position="360"/>
    </location>
</feature>
<dbReference type="UniPathway" id="UPA00219"/>
<evidence type="ECO:0000256" key="8">
    <source>
        <dbReference type="ARBA" id="ARBA00060041"/>
    </source>
</evidence>
<evidence type="ECO:0000256" key="11">
    <source>
        <dbReference type="PIRNR" id="PIRNR002869"/>
    </source>
</evidence>
<evidence type="ECO:0000256" key="5">
    <source>
        <dbReference type="ARBA" id="ARBA00022984"/>
    </source>
</evidence>
<keyword evidence="10" id="KW-0997">Cell inner membrane</keyword>
<comment type="subcellular location">
    <subcellularLocation>
        <location evidence="10">Cell inner membrane</location>
        <topology evidence="10">Multi-pass membrane protein</topology>
    </subcellularLocation>
    <subcellularLocation>
        <location evidence="1">Cell membrane</location>
        <topology evidence="1">Multi-pass membrane protein</topology>
    </subcellularLocation>
</comment>
<protein>
    <recommendedName>
        <fullName evidence="10">Probable lipid II flippase MurJ</fullName>
    </recommendedName>
</protein>
<sequence>MVKIAIKPNNRDRHDPNKRGLLSSAAVVSALTLLSRVLGLVRDGVLLHCFGSGGMMDAFLVAFRLPNFVRRLFAEGAFSQAFVPVLMDYQTAAERTGDLAPLRGLLQRVTGALLLILGIITAFGIWAAPWLVHGLAVGFVDSPAKFDAAVQLVRVMLPFGLLITLTALAGSVLQSYQRFVPPAFAPVVLNVMMIGAAWWVAPHTAQPLVVVAWSVTLAGVVQLVLQLPALRALGLLVLPLLDFAHTGVRRMLRLLLPAVFAVSVLQINLLLNTLLASLMVDGSVAWLYAAERVSELPLGLIGVAIGTVILPVLARTASADTPTANFAQTLDWAVRLVVLIGLPATGALMVISDVLMVTLFAHGEFSLYDAQMAGLALKGMAAGLLGFMLIKVFAPAFFARQDSHTPVRVGMAAVAVNALACALLIALFHWLGIALHAALAFATSASALTNAALLYNRLHRHGVYRLTRTWRRFGWQLLAANTTMLLALLISVAYFPLTGSHMTQILALAALCVGGALAYAVTLLAVGVRLTVLTPPLLAK</sequence>
<feature type="transmembrane region" description="Helical" evidence="10">
    <location>
        <begin position="180"/>
        <end position="201"/>
    </location>
</feature>
<evidence type="ECO:0000313" key="13">
    <source>
        <dbReference type="Proteomes" id="UP000255193"/>
    </source>
</evidence>
<dbReference type="InterPro" id="IPR020610">
    <property type="entry name" value="Thiolase_AS"/>
</dbReference>
<keyword evidence="2 10" id="KW-1003">Cell membrane</keyword>
<dbReference type="HAMAP" id="MF_02078">
    <property type="entry name" value="MurJ_MviN"/>
    <property type="match status" value="1"/>
</dbReference>
<evidence type="ECO:0000256" key="6">
    <source>
        <dbReference type="ARBA" id="ARBA00022989"/>
    </source>
</evidence>
<dbReference type="GO" id="GO:0016747">
    <property type="term" value="F:acyltransferase activity, transferring groups other than amino-acyl groups"/>
    <property type="evidence" value="ECO:0007669"/>
    <property type="project" value="InterPro"/>
</dbReference>
<dbReference type="PRINTS" id="PR01806">
    <property type="entry name" value="VIRFACTRMVIN"/>
</dbReference>
<dbReference type="EMBL" id="UGQA01000001">
    <property type="protein sequence ID" value="STY94613.1"/>
    <property type="molecule type" value="Genomic_DNA"/>
</dbReference>
<feature type="transmembrane region" description="Helical" evidence="10">
    <location>
        <begin position="477"/>
        <end position="497"/>
    </location>
</feature>